<evidence type="ECO:0000313" key="1">
    <source>
        <dbReference type="EMBL" id="QDT12161.1"/>
    </source>
</evidence>
<gene>
    <name evidence="1" type="ORF">K239x_41690</name>
</gene>
<protein>
    <submittedName>
        <fullName evidence="1">Uncharacterized protein</fullName>
    </submittedName>
</protein>
<evidence type="ECO:0000313" key="2">
    <source>
        <dbReference type="Proteomes" id="UP000319817"/>
    </source>
</evidence>
<proteinExistence type="predicted"/>
<reference evidence="1 2" key="1">
    <citation type="submission" date="2019-02" db="EMBL/GenBank/DDBJ databases">
        <title>Deep-cultivation of Planctomycetes and their phenomic and genomic characterization uncovers novel biology.</title>
        <authorList>
            <person name="Wiegand S."/>
            <person name="Jogler M."/>
            <person name="Boedeker C."/>
            <person name="Pinto D."/>
            <person name="Vollmers J."/>
            <person name="Rivas-Marin E."/>
            <person name="Kohn T."/>
            <person name="Peeters S.H."/>
            <person name="Heuer A."/>
            <person name="Rast P."/>
            <person name="Oberbeckmann S."/>
            <person name="Bunk B."/>
            <person name="Jeske O."/>
            <person name="Meyerdierks A."/>
            <person name="Storesund J.E."/>
            <person name="Kallscheuer N."/>
            <person name="Luecker S."/>
            <person name="Lage O.M."/>
            <person name="Pohl T."/>
            <person name="Merkel B.J."/>
            <person name="Hornburger P."/>
            <person name="Mueller R.-W."/>
            <person name="Bruemmer F."/>
            <person name="Labrenz M."/>
            <person name="Spormann A.M."/>
            <person name="Op den Camp H."/>
            <person name="Overmann J."/>
            <person name="Amann R."/>
            <person name="Jetten M.S.M."/>
            <person name="Mascher T."/>
            <person name="Medema M.H."/>
            <person name="Devos D.P."/>
            <person name="Kaster A.-K."/>
            <person name="Ovreas L."/>
            <person name="Rohde M."/>
            <person name="Galperin M.Y."/>
            <person name="Jogler C."/>
        </authorList>
    </citation>
    <scope>NUCLEOTIDE SEQUENCE [LARGE SCALE GENOMIC DNA]</scope>
    <source>
        <strain evidence="1 2">K23_9</strain>
    </source>
</reference>
<dbReference type="EMBL" id="CP036526">
    <property type="protein sequence ID" value="QDT12161.1"/>
    <property type="molecule type" value="Genomic_DNA"/>
</dbReference>
<name>A0A517NYG1_9BACT</name>
<sequence length="94" mass="10760">MLTVLENSSYSRFKPGAPRLCHLFGGDRCGLFRWSLHQGWCSERMQPVNSWNRVLCVVRLANHHKGLGDEISFATSLMTALMKLKSHREEGESR</sequence>
<dbReference type="Proteomes" id="UP000319817">
    <property type="component" value="Chromosome"/>
</dbReference>
<keyword evidence="2" id="KW-1185">Reference proteome</keyword>
<accession>A0A517NYG1</accession>
<dbReference type="AlphaFoldDB" id="A0A517NYG1"/>
<organism evidence="1 2">
    <name type="scientific">Stieleria marina</name>
    <dbReference type="NCBI Taxonomy" id="1930275"/>
    <lineage>
        <taxon>Bacteria</taxon>
        <taxon>Pseudomonadati</taxon>
        <taxon>Planctomycetota</taxon>
        <taxon>Planctomycetia</taxon>
        <taxon>Pirellulales</taxon>
        <taxon>Pirellulaceae</taxon>
        <taxon>Stieleria</taxon>
    </lineage>
</organism>